<protein>
    <submittedName>
        <fullName evidence="1">Uncharacterized protein</fullName>
    </submittedName>
</protein>
<reference evidence="1 2" key="1">
    <citation type="submission" date="2018-06" db="EMBL/GenBank/DDBJ databases">
        <authorList>
            <consortium name="Pathogen Informatics"/>
            <person name="Doyle S."/>
        </authorList>
    </citation>
    <scope>NUCLEOTIDE SEQUENCE [LARGE SCALE GENOMIC DNA]</scope>
    <source>
        <strain evidence="1 2">NCTC9140</strain>
    </source>
</reference>
<gene>
    <name evidence="1" type="ORF">NCTC9140_01490</name>
</gene>
<proteinExistence type="predicted"/>
<dbReference type="Proteomes" id="UP000254938">
    <property type="component" value="Unassembled WGS sequence"/>
</dbReference>
<name>A0A377TJF5_KLEPN</name>
<evidence type="ECO:0000313" key="2">
    <source>
        <dbReference type="Proteomes" id="UP000254938"/>
    </source>
</evidence>
<sequence>MKKHNRWMKNQRITSVHYTDRYLQNPVALALLGAILKPLKTKLTDDAELELDTLFKPKDRPGNRPFHDWMSDADFQDFADQWFTAAMGRAVELTVFDSPRDIPHHRKLTVTFEDSQMLKIRFDQGMGYWRIDFPYAWRNFDFTDDVTYQLVKLAQACQEGKVLNSEESWATDVLVEVMQS</sequence>
<dbReference type="EMBL" id="UGKQ01000007">
    <property type="protein sequence ID" value="STS79803.1"/>
    <property type="molecule type" value="Genomic_DNA"/>
</dbReference>
<accession>A0A377TJF5</accession>
<organism evidence="1 2">
    <name type="scientific">Klebsiella pneumoniae</name>
    <dbReference type="NCBI Taxonomy" id="573"/>
    <lineage>
        <taxon>Bacteria</taxon>
        <taxon>Pseudomonadati</taxon>
        <taxon>Pseudomonadota</taxon>
        <taxon>Gammaproteobacteria</taxon>
        <taxon>Enterobacterales</taxon>
        <taxon>Enterobacteriaceae</taxon>
        <taxon>Klebsiella/Raoultella group</taxon>
        <taxon>Klebsiella</taxon>
        <taxon>Klebsiella pneumoniae complex</taxon>
    </lineage>
</organism>
<evidence type="ECO:0000313" key="1">
    <source>
        <dbReference type="EMBL" id="STS79803.1"/>
    </source>
</evidence>
<dbReference type="AlphaFoldDB" id="A0A377TJF5"/>